<feature type="domain" description="Tyrosine specific protein phosphatases" evidence="8">
    <location>
        <begin position="339"/>
        <end position="375"/>
    </location>
</feature>
<keyword evidence="11" id="KW-1185">Reference proteome</keyword>
<dbReference type="PROSITE" id="PS51339">
    <property type="entry name" value="PPASE_MYOTUBULARIN"/>
    <property type="match status" value="1"/>
</dbReference>
<dbReference type="PANTHER" id="PTHR10807">
    <property type="entry name" value="MYOTUBULARIN-RELATED"/>
    <property type="match status" value="1"/>
</dbReference>
<evidence type="ECO:0000256" key="5">
    <source>
        <dbReference type="PIRSR" id="PIRSR630564-1"/>
    </source>
</evidence>
<feature type="binding site" evidence="6">
    <location>
        <begin position="362"/>
        <end position="368"/>
    </location>
    <ligand>
        <name>substrate</name>
    </ligand>
</feature>
<comment type="similarity">
    <text evidence="3">Belongs to the protein-tyrosine phosphatase family. Non-receptor class myotubularin subfamily.</text>
</comment>
<evidence type="ECO:0000259" key="8">
    <source>
        <dbReference type="PROSITE" id="PS50056"/>
    </source>
</evidence>
<proteinExistence type="inferred from homology"/>
<dbReference type="Gene3D" id="2.30.29.30">
    <property type="entry name" value="Pleckstrin-homology domain (PH domain)/Phosphotyrosine-binding domain (PTB)"/>
    <property type="match status" value="1"/>
</dbReference>
<evidence type="ECO:0000256" key="7">
    <source>
        <dbReference type="SAM" id="MobiDB-lite"/>
    </source>
</evidence>
<dbReference type="GO" id="GO:0046856">
    <property type="term" value="P:phosphatidylinositol dephosphorylation"/>
    <property type="evidence" value="ECO:0007669"/>
    <property type="project" value="TreeGrafter"/>
</dbReference>
<evidence type="ECO:0000256" key="3">
    <source>
        <dbReference type="ARBA" id="ARBA00007471"/>
    </source>
</evidence>
<dbReference type="Proteomes" id="UP001140172">
    <property type="component" value="Unassembled WGS sequence"/>
</dbReference>
<evidence type="ECO:0000256" key="6">
    <source>
        <dbReference type="PIRSR" id="PIRSR630564-2"/>
    </source>
</evidence>
<name>A0A9W8LFR9_9FUNG</name>
<accession>A0A9W8LFR9</accession>
<feature type="region of interest" description="Disordered" evidence="7">
    <location>
        <begin position="499"/>
        <end position="518"/>
    </location>
</feature>
<dbReference type="Pfam" id="PF06602">
    <property type="entry name" value="Myotub-related"/>
    <property type="match status" value="1"/>
</dbReference>
<evidence type="ECO:0000256" key="1">
    <source>
        <dbReference type="ARBA" id="ARBA00004184"/>
    </source>
</evidence>
<organism evidence="10 11">
    <name type="scientific">Coemansia interrupta</name>
    <dbReference type="NCBI Taxonomy" id="1126814"/>
    <lineage>
        <taxon>Eukaryota</taxon>
        <taxon>Fungi</taxon>
        <taxon>Fungi incertae sedis</taxon>
        <taxon>Zoopagomycota</taxon>
        <taxon>Kickxellomycotina</taxon>
        <taxon>Kickxellomycetes</taxon>
        <taxon>Kickxellales</taxon>
        <taxon>Kickxellaceae</taxon>
        <taxon>Coemansia</taxon>
    </lineage>
</organism>
<protein>
    <submittedName>
        <fullName evidence="10">Phosphatidylinositol-3-phosphatase ymr1</fullName>
    </submittedName>
</protein>
<evidence type="ECO:0000256" key="4">
    <source>
        <dbReference type="ARBA" id="ARBA00022490"/>
    </source>
</evidence>
<dbReference type="GO" id="GO:0005737">
    <property type="term" value="C:cytoplasm"/>
    <property type="evidence" value="ECO:0007669"/>
    <property type="project" value="UniProtKB-SubCell"/>
</dbReference>
<dbReference type="PROSITE" id="PS00383">
    <property type="entry name" value="TYR_PHOSPHATASE_1"/>
    <property type="match status" value="1"/>
</dbReference>
<dbReference type="InterPro" id="IPR030564">
    <property type="entry name" value="Myotubularin"/>
</dbReference>
<dbReference type="InterPro" id="IPR011993">
    <property type="entry name" value="PH-like_dom_sf"/>
</dbReference>
<dbReference type="SUPFAM" id="SSF52799">
    <property type="entry name" value="(Phosphotyrosine protein) phosphatases II"/>
    <property type="match status" value="1"/>
</dbReference>
<dbReference type="AlphaFoldDB" id="A0A9W8LFR9"/>
<evidence type="ECO:0000313" key="10">
    <source>
        <dbReference type="EMBL" id="KAJ2778085.1"/>
    </source>
</evidence>
<keyword evidence="4" id="KW-0963">Cytoplasm</keyword>
<reference evidence="10" key="1">
    <citation type="submission" date="2022-07" db="EMBL/GenBank/DDBJ databases">
        <title>Phylogenomic reconstructions and comparative analyses of Kickxellomycotina fungi.</title>
        <authorList>
            <person name="Reynolds N.K."/>
            <person name="Stajich J.E."/>
            <person name="Barry K."/>
            <person name="Grigoriev I.V."/>
            <person name="Crous P."/>
            <person name="Smith M.E."/>
        </authorList>
    </citation>
    <scope>NUCLEOTIDE SEQUENCE</scope>
    <source>
        <strain evidence="10">BCRC 34489</strain>
    </source>
</reference>
<dbReference type="GO" id="GO:0012505">
    <property type="term" value="C:endomembrane system"/>
    <property type="evidence" value="ECO:0007669"/>
    <property type="project" value="UniProtKB-SubCell"/>
</dbReference>
<dbReference type="EMBL" id="JANBUM010000370">
    <property type="protein sequence ID" value="KAJ2778085.1"/>
    <property type="molecule type" value="Genomic_DNA"/>
</dbReference>
<feature type="domain" description="Myotubularin phosphatase" evidence="9">
    <location>
        <begin position="139"/>
        <end position="635"/>
    </location>
</feature>
<comment type="subcellular location">
    <subcellularLocation>
        <location evidence="2">Cytoplasm</location>
    </subcellularLocation>
    <subcellularLocation>
        <location evidence="1">Endomembrane system</location>
        <topology evidence="1">Peripheral membrane protein</topology>
    </subcellularLocation>
</comment>
<dbReference type="GO" id="GO:0004438">
    <property type="term" value="F:phosphatidylinositol-3-phosphate phosphatase activity"/>
    <property type="evidence" value="ECO:0007669"/>
    <property type="project" value="TreeGrafter"/>
</dbReference>
<evidence type="ECO:0000256" key="2">
    <source>
        <dbReference type="ARBA" id="ARBA00004496"/>
    </source>
</evidence>
<comment type="caution">
    <text evidence="10">The sequence shown here is derived from an EMBL/GenBank/DDBJ whole genome shotgun (WGS) entry which is preliminary data.</text>
</comment>
<dbReference type="PANTHER" id="PTHR10807:SF128">
    <property type="entry name" value="PHOSPHATIDYLINOSITOL-3,5-BISPHOSPHATE 3-PHOSPHATASE"/>
    <property type="match status" value="1"/>
</dbReference>
<evidence type="ECO:0000259" key="9">
    <source>
        <dbReference type="PROSITE" id="PS51339"/>
    </source>
</evidence>
<dbReference type="InterPro" id="IPR029021">
    <property type="entry name" value="Prot-tyrosine_phosphatase-like"/>
</dbReference>
<dbReference type="PROSITE" id="PS50056">
    <property type="entry name" value="TYR_PHOSPHATASE_2"/>
    <property type="match status" value="1"/>
</dbReference>
<dbReference type="InterPro" id="IPR000387">
    <property type="entry name" value="Tyr_Pase_dom"/>
</dbReference>
<feature type="binding site" evidence="6">
    <location>
        <begin position="299"/>
        <end position="300"/>
    </location>
    <ligand>
        <name>substrate</name>
    </ligand>
</feature>
<sequence>MDQPGVTKFENVRLRRNNSATEHLGTLHLTAHHLIFKCAALEQWLGYPLIHSAHLHRPPRLAARRDGLPPTRTEVTAWAEQARVDIRSHHFVFLTLRCADVRQLYAAFAAIKRLACVGRLEQLYAFSFGASRGAQADAAWALYDAQAELGRMGVGREGGAWRVSAANRAYALCATYPAVVAVPARISDTTLTYAAAHRSKRRLPVLAYLHANGASMTRASQPMVGLKQARSVQDEKLVEAIVASADAAGGARRPGGERVHVIIDARPTTNAVANRAVGAGSENMDHYRRCRKEYLGIDNIHVMRAALARLVDALDAGGGGEGVVARLQRVGGEWLRHLANILVGVRSIVETMAAGRHVLVHCSDGWDRTAQLTSLAQLCLDPYYRTARGFAVLVEKEWMAFGHQFTLRCGHLGHADRFRVSRVRARDAAAADDAEPEDADAAASEADEAASSMFGRLASRALRGVQSRISSAIQAASDNLDDADDLDPFSEFAELQPGYVAPSDRPASGSGGGGGFRLVRAKHDHETSPVFQQFLDCVFQLSVQHPAVFEFNEEFLLDLFYHVHAAQFGSFLGNSMREREGLRGRTRSVWEWMFRHADFAQSPYANALYLADPAVEARSVIAPDPAFLQYWTAMFSGHDPAGLHGDDAAADPA</sequence>
<dbReference type="OrthoDB" id="271628at2759"/>
<dbReference type="InterPro" id="IPR010569">
    <property type="entry name" value="Myotubularin-like_Pase_dom"/>
</dbReference>
<dbReference type="GO" id="GO:0016020">
    <property type="term" value="C:membrane"/>
    <property type="evidence" value="ECO:0007669"/>
    <property type="project" value="TreeGrafter"/>
</dbReference>
<dbReference type="InterPro" id="IPR016130">
    <property type="entry name" value="Tyr_Pase_AS"/>
</dbReference>
<gene>
    <name evidence="10" type="primary">YMR1</name>
    <name evidence="10" type="ORF">GGI15_004289</name>
</gene>
<feature type="active site" description="Phosphocysteine intermediate" evidence="5">
    <location>
        <position position="362"/>
    </location>
</feature>
<evidence type="ECO:0000313" key="11">
    <source>
        <dbReference type="Proteomes" id="UP001140172"/>
    </source>
</evidence>